<evidence type="ECO:0000313" key="4">
    <source>
        <dbReference type="EMBL" id="EME82388.1"/>
    </source>
</evidence>
<gene>
    <name evidence="4" type="ORF">MYCFIDRAFT_40303</name>
</gene>
<dbReference type="Proteomes" id="UP000016932">
    <property type="component" value="Unassembled WGS sequence"/>
</dbReference>
<dbReference type="Pfam" id="PF16899">
    <property type="entry name" value="Cyclin_C_2"/>
    <property type="match status" value="1"/>
</dbReference>
<dbReference type="HOGENOM" id="CLU_022620_4_1_1"/>
<dbReference type="KEGG" id="pfj:MYCFIDRAFT_40303"/>
<dbReference type="SUPFAM" id="SSF47954">
    <property type="entry name" value="Cyclin-like"/>
    <property type="match status" value="2"/>
</dbReference>
<dbReference type="PANTHER" id="PTHR10026">
    <property type="entry name" value="CYCLIN"/>
    <property type="match status" value="1"/>
</dbReference>
<accession>M3AYY7</accession>
<feature type="compositionally biased region" description="Basic and acidic residues" evidence="2">
    <location>
        <begin position="332"/>
        <end position="342"/>
    </location>
</feature>
<dbReference type="RefSeq" id="XP_007926989.1">
    <property type="nucleotide sequence ID" value="XM_007928798.1"/>
</dbReference>
<sequence length="354" mass="39788">MSPPTQNTLHLSEDDIFRTSSQFRLWSFAPGQLAAQRRKTHELALARAKQYLSQQNGNGAASNGHTNTPECLTANEELRLVQRYGEIIRVTATQLKWPTHIGITAIQYLKRFYLSNSCMTYPPKEIYKTVMFLASKTEAFHLPLSQFSRSVSSEPDTVLAPEYKIMQALRFTLDVRQPSRGLKGTLMELLNMADIKQARDRVQLAFQSAKELLDSTASLTDAYFLYTPSQMLMAALEVADAPLLHFYLATKLPSSSPIRAKILSTIHSCAGMLAAYDPNSSMKKEERAELEKKLEACRDPNTRDLVKVHAAVKRNGAEEGMVSEQDAKRRKLEREKSNKEMDDLFGPSLPQAKG</sequence>
<dbReference type="AlphaFoldDB" id="M3AYY7"/>
<protein>
    <recommendedName>
        <fullName evidence="3">Cyclin C-terminal domain-containing protein</fullName>
    </recommendedName>
</protein>
<dbReference type="InterPro" id="IPR043198">
    <property type="entry name" value="Cyclin/Ssn8"/>
</dbReference>
<evidence type="ECO:0000313" key="5">
    <source>
        <dbReference type="Proteomes" id="UP000016932"/>
    </source>
</evidence>
<dbReference type="CDD" id="cd20524">
    <property type="entry name" value="CYCLIN_CCNH_rpt1"/>
    <property type="match status" value="1"/>
</dbReference>
<name>M3AYY7_PSEFD</name>
<dbReference type="InterPro" id="IPR031658">
    <property type="entry name" value="Cyclin_C_2"/>
</dbReference>
<feature type="domain" description="Cyclin C-terminal" evidence="3">
    <location>
        <begin position="177"/>
        <end position="273"/>
    </location>
</feature>
<dbReference type="InterPro" id="IPR036915">
    <property type="entry name" value="Cyclin-like_sf"/>
</dbReference>
<keyword evidence="1" id="KW-0195">Cyclin</keyword>
<dbReference type="Gene3D" id="1.10.472.10">
    <property type="entry name" value="Cyclin-like"/>
    <property type="match status" value="2"/>
</dbReference>
<dbReference type="EMBL" id="KB446559">
    <property type="protein sequence ID" value="EME82388.1"/>
    <property type="molecule type" value="Genomic_DNA"/>
</dbReference>
<dbReference type="STRING" id="383855.M3AYY7"/>
<organism evidence="4 5">
    <name type="scientific">Pseudocercospora fijiensis (strain CIRAD86)</name>
    <name type="common">Black leaf streak disease fungus</name>
    <name type="synonym">Mycosphaerella fijiensis</name>
    <dbReference type="NCBI Taxonomy" id="383855"/>
    <lineage>
        <taxon>Eukaryota</taxon>
        <taxon>Fungi</taxon>
        <taxon>Dikarya</taxon>
        <taxon>Ascomycota</taxon>
        <taxon>Pezizomycotina</taxon>
        <taxon>Dothideomycetes</taxon>
        <taxon>Dothideomycetidae</taxon>
        <taxon>Mycosphaerellales</taxon>
        <taxon>Mycosphaerellaceae</taxon>
        <taxon>Pseudocercospora</taxon>
    </lineage>
</organism>
<keyword evidence="5" id="KW-1185">Reference proteome</keyword>
<evidence type="ECO:0000259" key="3">
    <source>
        <dbReference type="Pfam" id="PF16899"/>
    </source>
</evidence>
<feature type="region of interest" description="Disordered" evidence="2">
    <location>
        <begin position="316"/>
        <end position="354"/>
    </location>
</feature>
<dbReference type="CDD" id="cd20525">
    <property type="entry name" value="CYCLIN_CCNH_rpt2"/>
    <property type="match status" value="1"/>
</dbReference>
<dbReference type="eggNOG" id="KOG2496">
    <property type="taxonomic scope" value="Eukaryota"/>
</dbReference>
<evidence type="ECO:0000256" key="2">
    <source>
        <dbReference type="SAM" id="MobiDB-lite"/>
    </source>
</evidence>
<dbReference type="VEuPathDB" id="FungiDB:MYCFIDRAFT_40303"/>
<dbReference type="GeneID" id="19339337"/>
<evidence type="ECO:0000256" key="1">
    <source>
        <dbReference type="ARBA" id="ARBA00023127"/>
    </source>
</evidence>
<dbReference type="GO" id="GO:0016538">
    <property type="term" value="F:cyclin-dependent protein serine/threonine kinase regulator activity"/>
    <property type="evidence" value="ECO:0007669"/>
    <property type="project" value="InterPro"/>
</dbReference>
<dbReference type="OrthoDB" id="340962at2759"/>
<proteinExistence type="predicted"/>
<dbReference type="GO" id="GO:0006357">
    <property type="term" value="P:regulation of transcription by RNA polymerase II"/>
    <property type="evidence" value="ECO:0007669"/>
    <property type="project" value="InterPro"/>
</dbReference>
<reference evidence="4 5" key="1">
    <citation type="journal article" date="2012" name="PLoS Pathog.">
        <title>Diverse lifestyles and strategies of plant pathogenesis encoded in the genomes of eighteen Dothideomycetes fungi.</title>
        <authorList>
            <person name="Ohm R.A."/>
            <person name="Feau N."/>
            <person name="Henrissat B."/>
            <person name="Schoch C.L."/>
            <person name="Horwitz B.A."/>
            <person name="Barry K.W."/>
            <person name="Condon B.J."/>
            <person name="Copeland A.C."/>
            <person name="Dhillon B."/>
            <person name="Glaser F."/>
            <person name="Hesse C.N."/>
            <person name="Kosti I."/>
            <person name="LaButti K."/>
            <person name="Lindquist E.A."/>
            <person name="Lucas S."/>
            <person name="Salamov A.A."/>
            <person name="Bradshaw R.E."/>
            <person name="Ciuffetti L."/>
            <person name="Hamelin R.C."/>
            <person name="Kema G.H.J."/>
            <person name="Lawrence C."/>
            <person name="Scott J.A."/>
            <person name="Spatafora J.W."/>
            <person name="Turgeon B.G."/>
            <person name="de Wit P.J.G.M."/>
            <person name="Zhong S."/>
            <person name="Goodwin S.B."/>
            <person name="Grigoriev I.V."/>
        </authorList>
    </citation>
    <scope>NUCLEOTIDE SEQUENCE [LARGE SCALE GENOMIC DNA]</scope>
    <source>
        <strain evidence="4 5">CIRAD86</strain>
    </source>
</reference>